<feature type="compositionally biased region" description="Polar residues" evidence="1">
    <location>
        <begin position="341"/>
        <end position="354"/>
    </location>
</feature>
<feature type="region of interest" description="Disordered" evidence="1">
    <location>
        <begin position="550"/>
        <end position="611"/>
    </location>
</feature>
<gene>
    <name evidence="2" type="ORF">PVK06_031882</name>
</gene>
<sequence length="713" mass="76261">MQIDFDIEGLSLIDVSSEDDCLLSQSSENGIKTRTVWFSLDLDNVEISSGFLEEAGELEQPPGSLEQDELRKNGKYNLRKSLTWDNAFFASAGFLEPEELSSMLGGSEKGEISRFPGIQEDVNRSFDSLTMLDTKILTLENSDADLFEDIRASIQKFNKISNTANSIGKKELETTYSESVSFSKKVAFITQDKMKQKAAPKRPNIGVKDTGKTMKQPLSKSGESTSSLHKLPMGLSQFAPISTTSTRRLSLDAKIVKMEKNAKSVTGRGTTVSKTRGLGGSRHIVPKSTLSAKSSSCFPDSSTAELRNYCTLLESSASVLSEGIGKSSLNLTKQKNDSRKVNPSSSGYTISNPSKIVAKGKNQAGNSKLSTFLKSSTKLSSSISPASSISVQSSESLSSTSAANQSPNIVRDRLRIGSHKGLTTNCDVHQDLDSPNHPTGQCLLEAGAEVTGALDERVNKASQETSGLLPPASLKPSSLQLPSPKIGFFDGVRSSGRSPNGNMLYHPGGTSDSPNIEAKSTSPSGSSNSAMIGKFQPVRILTAIKGPKVDVKQTSSLVRSRSSSSIQKPSNAPTKVPSASRNLKSSPGTSPKLQNKSSPRTDRGSYSKAQGIGSVETVDAKIVPLDGVPQTADNLTSESDVQHIVTLKEAAEKETYSQPYFKTNTLSLYNTTKEDAPLEDQITGFVANGGPVEVDINSGTRKEAISDYHFAHG</sequence>
<proteinExistence type="predicted"/>
<dbReference type="InterPro" id="IPR045882">
    <property type="entry name" value="GPT1/2"/>
</dbReference>
<comment type="caution">
    <text evidence="2">The sequence shown here is derived from an EMBL/GenBank/DDBJ whole genome shotgun (WGS) entry which is preliminary data.</text>
</comment>
<dbReference type="Proteomes" id="UP001358586">
    <property type="component" value="Chromosome 9"/>
</dbReference>
<organism evidence="2 3">
    <name type="scientific">Gossypium arboreum</name>
    <name type="common">Tree cotton</name>
    <name type="synonym">Gossypium nanking</name>
    <dbReference type="NCBI Taxonomy" id="29729"/>
    <lineage>
        <taxon>Eukaryota</taxon>
        <taxon>Viridiplantae</taxon>
        <taxon>Streptophyta</taxon>
        <taxon>Embryophyta</taxon>
        <taxon>Tracheophyta</taxon>
        <taxon>Spermatophyta</taxon>
        <taxon>Magnoliopsida</taxon>
        <taxon>eudicotyledons</taxon>
        <taxon>Gunneridae</taxon>
        <taxon>Pentapetalae</taxon>
        <taxon>rosids</taxon>
        <taxon>malvids</taxon>
        <taxon>Malvales</taxon>
        <taxon>Malvaceae</taxon>
        <taxon>Malvoideae</taxon>
        <taxon>Gossypium</taxon>
    </lineage>
</organism>
<name>A0ABR0NVK6_GOSAR</name>
<feature type="compositionally biased region" description="Low complexity" evidence="1">
    <location>
        <begin position="555"/>
        <end position="565"/>
    </location>
</feature>
<evidence type="ECO:0000313" key="3">
    <source>
        <dbReference type="Proteomes" id="UP001358586"/>
    </source>
</evidence>
<reference evidence="2 3" key="1">
    <citation type="submission" date="2023-03" db="EMBL/GenBank/DDBJ databases">
        <title>WGS of Gossypium arboreum.</title>
        <authorList>
            <person name="Yu D."/>
        </authorList>
    </citation>
    <scope>NUCLEOTIDE SEQUENCE [LARGE SCALE GENOMIC DNA]</scope>
    <source>
        <tissue evidence="2">Leaf</tissue>
    </source>
</reference>
<feature type="region of interest" description="Disordered" evidence="1">
    <location>
        <begin position="331"/>
        <end position="362"/>
    </location>
</feature>
<feature type="region of interest" description="Disordered" evidence="1">
    <location>
        <begin position="490"/>
        <end position="531"/>
    </location>
</feature>
<dbReference type="EMBL" id="JARKNE010000009">
    <property type="protein sequence ID" value="KAK5804233.1"/>
    <property type="molecule type" value="Genomic_DNA"/>
</dbReference>
<feature type="compositionally biased region" description="Low complexity" evidence="1">
    <location>
        <begin position="466"/>
        <end position="481"/>
    </location>
</feature>
<dbReference type="PANTHER" id="PTHR33737">
    <property type="entry name" value="OS05G0121800 PROTEIN"/>
    <property type="match status" value="1"/>
</dbReference>
<feature type="region of interest" description="Disordered" evidence="1">
    <location>
        <begin position="390"/>
        <end position="411"/>
    </location>
</feature>
<protein>
    <submittedName>
        <fullName evidence="2">Uncharacterized protein</fullName>
    </submittedName>
</protein>
<feature type="compositionally biased region" description="Polar residues" evidence="1">
    <location>
        <begin position="510"/>
        <end position="530"/>
    </location>
</feature>
<evidence type="ECO:0000256" key="1">
    <source>
        <dbReference type="SAM" id="MobiDB-lite"/>
    </source>
</evidence>
<evidence type="ECO:0000313" key="2">
    <source>
        <dbReference type="EMBL" id="KAK5804233.1"/>
    </source>
</evidence>
<accession>A0ABR0NVK6</accession>
<keyword evidence="3" id="KW-1185">Reference proteome</keyword>
<dbReference type="PANTHER" id="PTHR33737:SF2">
    <property type="entry name" value="OS12G0102700 PROTEIN"/>
    <property type="match status" value="1"/>
</dbReference>
<feature type="compositionally biased region" description="Polar residues" evidence="1">
    <location>
        <begin position="216"/>
        <end position="227"/>
    </location>
</feature>
<feature type="compositionally biased region" description="Polar residues" evidence="1">
    <location>
        <begin position="566"/>
        <end position="598"/>
    </location>
</feature>
<feature type="compositionally biased region" description="Low complexity" evidence="1">
    <location>
        <begin position="390"/>
        <end position="401"/>
    </location>
</feature>
<feature type="region of interest" description="Disordered" evidence="1">
    <location>
        <begin position="194"/>
        <end position="227"/>
    </location>
</feature>
<feature type="region of interest" description="Disordered" evidence="1">
    <location>
        <begin position="462"/>
        <end position="481"/>
    </location>
</feature>